<dbReference type="PROSITE" id="PS00798">
    <property type="entry name" value="ALDOKETO_REDUCTASE_1"/>
    <property type="match status" value="1"/>
</dbReference>
<accession>A0A1H0K3M3</accession>
<feature type="binding site" evidence="5">
    <location>
        <position position="111"/>
    </location>
    <ligand>
        <name>substrate</name>
    </ligand>
</feature>
<gene>
    <name evidence="8" type="ORF">SAMN04488053_1163</name>
</gene>
<keyword evidence="3" id="KW-0560">Oxidoreductase</keyword>
<evidence type="ECO:0000256" key="2">
    <source>
        <dbReference type="ARBA" id="ARBA00022857"/>
    </source>
</evidence>
<protein>
    <submittedName>
        <fullName evidence="8">Aldo/keto reductase</fullName>
    </submittedName>
</protein>
<dbReference type="RefSeq" id="WP_090844034.1">
    <property type="nucleotide sequence ID" value="NZ_FNIL01000016.1"/>
</dbReference>
<evidence type="ECO:0000313" key="9">
    <source>
        <dbReference type="Proteomes" id="UP000198778"/>
    </source>
</evidence>
<dbReference type="InterPro" id="IPR018170">
    <property type="entry name" value="Aldo/ket_reductase_CS"/>
</dbReference>
<proteinExistence type="inferred from homology"/>
<evidence type="ECO:0000259" key="7">
    <source>
        <dbReference type="Pfam" id="PF00248"/>
    </source>
</evidence>
<dbReference type="PROSITE" id="PS00062">
    <property type="entry name" value="ALDOKETO_REDUCTASE_2"/>
    <property type="match status" value="1"/>
</dbReference>
<dbReference type="PRINTS" id="PR00069">
    <property type="entry name" value="ALDKETRDTASE"/>
</dbReference>
<name>A0A1H0K3M3_9BACI</name>
<evidence type="ECO:0000256" key="6">
    <source>
        <dbReference type="PIRSR" id="PIRSR000097-3"/>
    </source>
</evidence>
<evidence type="ECO:0000313" key="8">
    <source>
        <dbReference type="EMBL" id="SDO50625.1"/>
    </source>
</evidence>
<dbReference type="PANTHER" id="PTHR43827:SF3">
    <property type="entry name" value="NADP-DEPENDENT OXIDOREDUCTASE DOMAIN-CONTAINING PROTEIN"/>
    <property type="match status" value="1"/>
</dbReference>
<evidence type="ECO:0000256" key="5">
    <source>
        <dbReference type="PIRSR" id="PIRSR000097-2"/>
    </source>
</evidence>
<dbReference type="InterPro" id="IPR023210">
    <property type="entry name" value="NADP_OxRdtase_dom"/>
</dbReference>
<keyword evidence="9" id="KW-1185">Reference proteome</keyword>
<dbReference type="FunFam" id="3.20.20.100:FF:000015">
    <property type="entry name" value="Oxidoreductase, aldo/keto reductase family"/>
    <property type="match status" value="1"/>
</dbReference>
<reference evidence="9" key="1">
    <citation type="submission" date="2016-10" db="EMBL/GenBank/DDBJ databases">
        <authorList>
            <person name="Varghese N."/>
            <person name="Submissions S."/>
        </authorList>
    </citation>
    <scope>NUCLEOTIDE SEQUENCE [LARGE SCALE GENOMIC DNA]</scope>
    <source>
        <strain evidence="9">CGMCC 1.10369</strain>
    </source>
</reference>
<organism evidence="8 9">
    <name type="scientific">Alkalicoccus daliensis</name>
    <dbReference type="NCBI Taxonomy" id="745820"/>
    <lineage>
        <taxon>Bacteria</taxon>
        <taxon>Bacillati</taxon>
        <taxon>Bacillota</taxon>
        <taxon>Bacilli</taxon>
        <taxon>Bacillales</taxon>
        <taxon>Bacillaceae</taxon>
        <taxon>Alkalicoccus</taxon>
    </lineage>
</organism>
<dbReference type="SUPFAM" id="SSF51430">
    <property type="entry name" value="NAD(P)-linked oxidoreductase"/>
    <property type="match status" value="1"/>
</dbReference>
<feature type="domain" description="NADP-dependent oxidoreductase" evidence="7">
    <location>
        <begin position="25"/>
        <end position="262"/>
    </location>
</feature>
<sequence>MNSIQDTVTLHNGVKMPQVGLGVYKVTDDQEVETAVKEALKVGYRSVDTASFYGNEEAVGRAIRDSGVPRETLFITTKVWNDEQGYESTLEAFERSRHKLGLEIIDLYLIHWPIKETFQETWRALEKIYEEGKVRAIGVSNFLPHHLEALLPHSTIVPMVNQVEYHPWLTQLDLHAYCNENHIQLEAWSPLTRGRKLDDPFLLELAKKYGKTPAQIILRWDLQQGVVTIPKSVTPARIQENADIFDFSLTEEDQKKLSELNEERRFGSHPDEIF</sequence>
<dbReference type="Proteomes" id="UP000198778">
    <property type="component" value="Unassembled WGS sequence"/>
</dbReference>
<evidence type="ECO:0000256" key="1">
    <source>
        <dbReference type="ARBA" id="ARBA00007905"/>
    </source>
</evidence>
<dbReference type="AlphaFoldDB" id="A0A1H0K3M3"/>
<comment type="similarity">
    <text evidence="1">Belongs to the aldo/keto reductase family.</text>
</comment>
<feature type="active site" description="Proton donor" evidence="4">
    <location>
        <position position="53"/>
    </location>
</feature>
<dbReference type="InterPro" id="IPR020471">
    <property type="entry name" value="AKR"/>
</dbReference>
<dbReference type="GO" id="GO:0016616">
    <property type="term" value="F:oxidoreductase activity, acting on the CH-OH group of donors, NAD or NADP as acceptor"/>
    <property type="evidence" value="ECO:0007669"/>
    <property type="project" value="UniProtKB-ARBA"/>
</dbReference>
<dbReference type="Gene3D" id="3.20.20.100">
    <property type="entry name" value="NADP-dependent oxidoreductase domain"/>
    <property type="match status" value="1"/>
</dbReference>
<dbReference type="PROSITE" id="PS00063">
    <property type="entry name" value="ALDOKETO_REDUCTASE_3"/>
    <property type="match status" value="1"/>
</dbReference>
<evidence type="ECO:0000256" key="3">
    <source>
        <dbReference type="ARBA" id="ARBA00023002"/>
    </source>
</evidence>
<feature type="site" description="Lowers pKa of active site Tyr" evidence="6">
    <location>
        <position position="78"/>
    </location>
</feature>
<dbReference type="STRING" id="745820.SAMN04488053_1163"/>
<keyword evidence="2" id="KW-0521">NADP</keyword>
<dbReference type="PANTHER" id="PTHR43827">
    <property type="entry name" value="2,5-DIKETO-D-GLUCONIC ACID REDUCTASE"/>
    <property type="match status" value="1"/>
</dbReference>
<evidence type="ECO:0000256" key="4">
    <source>
        <dbReference type="PIRSR" id="PIRSR000097-1"/>
    </source>
</evidence>
<dbReference type="InterPro" id="IPR036812">
    <property type="entry name" value="NAD(P)_OxRdtase_dom_sf"/>
</dbReference>
<dbReference type="OrthoDB" id="9804790at2"/>
<dbReference type="Pfam" id="PF00248">
    <property type="entry name" value="Aldo_ket_red"/>
    <property type="match status" value="1"/>
</dbReference>
<dbReference type="PIRSF" id="PIRSF000097">
    <property type="entry name" value="AKR"/>
    <property type="match status" value="1"/>
</dbReference>
<dbReference type="EMBL" id="FNIL01000016">
    <property type="protein sequence ID" value="SDO50625.1"/>
    <property type="molecule type" value="Genomic_DNA"/>
</dbReference>